<accession>A0ABQ0DRG0</accession>
<name>A0ABQ0DRG0_9EUKA</name>
<keyword evidence="2" id="KW-1185">Reference proteome</keyword>
<organism evidence="1 2">
    <name type="scientific">Entamoeba nuttalli</name>
    <dbReference type="NCBI Taxonomy" id="412467"/>
    <lineage>
        <taxon>Eukaryota</taxon>
        <taxon>Amoebozoa</taxon>
        <taxon>Evosea</taxon>
        <taxon>Archamoebae</taxon>
        <taxon>Mastigamoebida</taxon>
        <taxon>Entamoebidae</taxon>
        <taxon>Entamoeba</taxon>
    </lineage>
</organism>
<evidence type="ECO:0000313" key="2">
    <source>
        <dbReference type="Proteomes" id="UP001628156"/>
    </source>
</evidence>
<gene>
    <name evidence="1" type="ORF">ENUP19_0252G0036</name>
</gene>
<sequence>MEFVEVEHINSIIDQFIQKKYTHLGGLFYVYQINRFNKKKTRVIQCTDGQLIIFSIEAIIINKEIYDIRLIQEVQMDLSNTLFLRLNPFQLLIKTSGGNCVIQSLSTEEMDILIEGLMESARSLSMNSTTITCAQFYYPSSVILQEN</sequence>
<evidence type="ECO:0000313" key="1">
    <source>
        <dbReference type="EMBL" id="GAB1225400.1"/>
    </source>
</evidence>
<dbReference type="Proteomes" id="UP001628156">
    <property type="component" value="Unassembled WGS sequence"/>
</dbReference>
<protein>
    <recommendedName>
        <fullName evidence="3">YokE-like PH domain-containing protein</fullName>
    </recommendedName>
</protein>
<evidence type="ECO:0008006" key="3">
    <source>
        <dbReference type="Google" id="ProtNLM"/>
    </source>
</evidence>
<dbReference type="EMBL" id="BAAFRS010000252">
    <property type="protein sequence ID" value="GAB1225400.1"/>
    <property type="molecule type" value="Genomic_DNA"/>
</dbReference>
<proteinExistence type="predicted"/>
<reference evidence="1 2" key="1">
    <citation type="journal article" date="2019" name="PLoS Negl. Trop. Dis.">
        <title>Whole genome sequencing of Entamoeba nuttalli reveals mammalian host-related molecular signatures and a novel octapeptide-repeat surface protein.</title>
        <authorList>
            <person name="Tanaka M."/>
            <person name="Makiuchi T."/>
            <person name="Komiyama T."/>
            <person name="Shiina T."/>
            <person name="Osaki K."/>
            <person name="Tachibana H."/>
        </authorList>
    </citation>
    <scope>NUCLEOTIDE SEQUENCE [LARGE SCALE GENOMIC DNA]</scope>
    <source>
        <strain evidence="1 2">P19-061405</strain>
    </source>
</reference>
<comment type="caution">
    <text evidence="1">The sequence shown here is derived from an EMBL/GenBank/DDBJ whole genome shotgun (WGS) entry which is preliminary data.</text>
</comment>